<sequence>MNYKTTTKNTQLGVVARTNVAIDREVYDKAMAYAKTKGMKLNKVVEFAILDYLTKAQTK</sequence>
<protein>
    <submittedName>
        <fullName evidence="1">Uncharacterized protein</fullName>
    </submittedName>
</protein>
<comment type="caution">
    <text evidence="1">The sequence shown here is derived from an EMBL/GenBank/DDBJ whole genome shotgun (WGS) entry which is preliminary data.</text>
</comment>
<dbReference type="AlphaFoldDB" id="A0A0F8Z7B2"/>
<reference evidence="1" key="1">
    <citation type="journal article" date="2015" name="Nature">
        <title>Complex archaea that bridge the gap between prokaryotes and eukaryotes.</title>
        <authorList>
            <person name="Spang A."/>
            <person name="Saw J.H."/>
            <person name="Jorgensen S.L."/>
            <person name="Zaremba-Niedzwiedzka K."/>
            <person name="Martijn J."/>
            <person name="Lind A.E."/>
            <person name="van Eijk R."/>
            <person name="Schleper C."/>
            <person name="Guy L."/>
            <person name="Ettema T.J."/>
        </authorList>
    </citation>
    <scope>NUCLEOTIDE SEQUENCE</scope>
</reference>
<dbReference type="EMBL" id="LAZR01049447">
    <property type="protein sequence ID" value="KKK89623.1"/>
    <property type="molecule type" value="Genomic_DNA"/>
</dbReference>
<name>A0A0F8Z7B2_9ZZZZ</name>
<evidence type="ECO:0000313" key="1">
    <source>
        <dbReference type="EMBL" id="KKK89623.1"/>
    </source>
</evidence>
<accession>A0A0F8Z7B2</accession>
<gene>
    <name evidence="1" type="ORF">LCGC14_2731240</name>
</gene>
<organism evidence="1">
    <name type="scientific">marine sediment metagenome</name>
    <dbReference type="NCBI Taxonomy" id="412755"/>
    <lineage>
        <taxon>unclassified sequences</taxon>
        <taxon>metagenomes</taxon>
        <taxon>ecological metagenomes</taxon>
    </lineage>
</organism>
<proteinExistence type="predicted"/>